<evidence type="ECO:0000256" key="1">
    <source>
        <dbReference type="PROSITE-ProRule" id="PRU00339"/>
    </source>
</evidence>
<proteinExistence type="predicted"/>
<dbReference type="EMBL" id="JBHRRZ010000038">
    <property type="protein sequence ID" value="MFC2949736.1"/>
    <property type="molecule type" value="Genomic_DNA"/>
</dbReference>
<accession>A0ABV7AA15</accession>
<name>A0ABV7AA15_9BACI</name>
<keyword evidence="1" id="KW-0802">TPR repeat</keyword>
<evidence type="ECO:0000313" key="2">
    <source>
        <dbReference type="EMBL" id="MFC2949736.1"/>
    </source>
</evidence>
<dbReference type="Proteomes" id="UP001595387">
    <property type="component" value="Unassembled WGS sequence"/>
</dbReference>
<dbReference type="InterPro" id="IPR011990">
    <property type="entry name" value="TPR-like_helical_dom_sf"/>
</dbReference>
<protein>
    <recommendedName>
        <fullName evidence="4">Tetratricopeptide repeat protein</fullName>
    </recommendedName>
</protein>
<sequence>MTAHSMEVQINKKKFPLTAKRITVYKQSKVIEAVDQSGRYYYLLFYKDQFLNGTSTDHMKLGTHIHRAWKHGIHFDGTHPLAGELLRQRDSYSFTSFHLFFKRLKETYSHTQTALIATFFDTFASSGEINRILKEIYYHYQRNGQVFKAYQILLLGTECEPSVQFFTDMINKLEFKPYKEMYQHLDKAAEKAPIQLESICFSNLLDPSKATKLLSFYQQQGRWMDELTLRIHLLGNRFTSDNFSAIQGLAKNFTEQEQLDILLDLYNSCRHPQVAEHLAESLFALGDADSIVEYVMASDLPLQERHLPNVLEAFEQADDLLLASLMNRPIDRLLEISKHEPHLLEQLAAPFVRAALKEYSPDDILDWLAPLSQAGHHLPIEQKLHRMKSLAEDPDRQYDLGELYFHFRQLDQAIDCFTWEMELHPENPKPVNYLVKICTEKGEKEEAAAYKQLLIHMQKR</sequence>
<dbReference type="Gene3D" id="1.25.40.10">
    <property type="entry name" value="Tetratricopeptide repeat domain"/>
    <property type="match status" value="1"/>
</dbReference>
<dbReference type="InterPro" id="IPR019734">
    <property type="entry name" value="TPR_rpt"/>
</dbReference>
<gene>
    <name evidence="2" type="ORF">ACFODW_15545</name>
</gene>
<evidence type="ECO:0008006" key="4">
    <source>
        <dbReference type="Google" id="ProtNLM"/>
    </source>
</evidence>
<reference evidence="3" key="1">
    <citation type="journal article" date="2019" name="Int. J. Syst. Evol. Microbiol.">
        <title>The Global Catalogue of Microorganisms (GCM) 10K type strain sequencing project: providing services to taxonomists for standard genome sequencing and annotation.</title>
        <authorList>
            <consortium name="The Broad Institute Genomics Platform"/>
            <consortium name="The Broad Institute Genome Sequencing Center for Infectious Disease"/>
            <person name="Wu L."/>
            <person name="Ma J."/>
        </authorList>
    </citation>
    <scope>NUCLEOTIDE SEQUENCE [LARGE SCALE GENOMIC DNA]</scope>
    <source>
        <strain evidence="3">KCTC 13193</strain>
    </source>
</reference>
<dbReference type="RefSeq" id="WP_390307707.1">
    <property type="nucleotide sequence ID" value="NZ_JBHRRZ010000038.1"/>
</dbReference>
<comment type="caution">
    <text evidence="2">The sequence shown here is derived from an EMBL/GenBank/DDBJ whole genome shotgun (WGS) entry which is preliminary data.</text>
</comment>
<evidence type="ECO:0000313" key="3">
    <source>
        <dbReference type="Proteomes" id="UP001595387"/>
    </source>
</evidence>
<keyword evidence="3" id="KW-1185">Reference proteome</keyword>
<dbReference type="PROSITE" id="PS50005">
    <property type="entry name" value="TPR"/>
    <property type="match status" value="1"/>
</dbReference>
<organism evidence="2 3">
    <name type="scientific">Virgibacillus sediminis</name>
    <dbReference type="NCBI Taxonomy" id="202260"/>
    <lineage>
        <taxon>Bacteria</taxon>
        <taxon>Bacillati</taxon>
        <taxon>Bacillota</taxon>
        <taxon>Bacilli</taxon>
        <taxon>Bacillales</taxon>
        <taxon>Bacillaceae</taxon>
        <taxon>Virgibacillus</taxon>
    </lineage>
</organism>
<dbReference type="SUPFAM" id="SSF48452">
    <property type="entry name" value="TPR-like"/>
    <property type="match status" value="1"/>
</dbReference>
<feature type="repeat" description="TPR" evidence="1">
    <location>
        <begin position="394"/>
        <end position="427"/>
    </location>
</feature>